<dbReference type="eggNOG" id="ENOG5033WCC">
    <property type="taxonomic scope" value="Bacteria"/>
</dbReference>
<evidence type="ECO:0008006" key="3">
    <source>
        <dbReference type="Google" id="ProtNLM"/>
    </source>
</evidence>
<dbReference type="STRING" id="268407.PWYN_09730"/>
<comment type="caution">
    <text evidence="1">The sequence shown here is derived from an EMBL/GenBank/DDBJ whole genome shotgun (WGS) entry which is preliminary data.</text>
</comment>
<sequence>MKSPSSGSSTTTATQPVKVNDNNIQSLLKQYGNEKGYTLYQGEINYNEQGLKFKQFTLAQGYDPETFEYINPQDRSAAYRKYDKEYFGNLQAEVDAYQGMVPMKVKVAAAFGEGMVDGAWKEMQGTAKFIGLAVTDKSAAANAVYNQLSDTAYAVSHPIKTVTSAYQSAVGTFNELKQMSPEARATVLGDKTGAIAFDALLMKGAGGATKGLANEVKGVLKETAEATSRRLSQSGSSVALTTPEGVRITVKNSLGTEIQKIDFGKAEGTGDVRTFTSADKYVGETANAIEVKYPGKVVDVNKKVYRPDGTPLTDYDIELDNAIIQVKQGGGKGSTRQAINTASSTNKEVIVYLPDQSPNSAVVKGLQKEGFSVFTNQEDLINHVGR</sequence>
<proteinExistence type="predicted"/>
<gene>
    <name evidence="1" type="ORF">PWYN_09730</name>
</gene>
<name>A0A098MAK9_9BACL</name>
<keyword evidence="2" id="KW-1185">Reference proteome</keyword>
<dbReference type="Proteomes" id="UP000029734">
    <property type="component" value="Unassembled WGS sequence"/>
</dbReference>
<dbReference type="EMBL" id="JQCR01000002">
    <property type="protein sequence ID" value="KGE19584.1"/>
    <property type="molecule type" value="Genomic_DNA"/>
</dbReference>
<protein>
    <recommendedName>
        <fullName evidence="3">Pre-toxin TG domain-containing protein</fullName>
    </recommendedName>
</protein>
<evidence type="ECO:0000313" key="1">
    <source>
        <dbReference type="EMBL" id="KGE19584.1"/>
    </source>
</evidence>
<reference evidence="1 2" key="2">
    <citation type="submission" date="2014-10" db="EMBL/GenBank/DDBJ databases">
        <title>Comparative genomics of the Paenibacillus odorifer group.</title>
        <authorList>
            <person name="Tsai Y.-C."/>
            <person name="Martin N."/>
            <person name="Korlach J."/>
            <person name="Wiedmann M."/>
        </authorList>
    </citation>
    <scope>NUCLEOTIDE SEQUENCE [LARGE SCALE GENOMIC DNA]</scope>
    <source>
        <strain evidence="1 2">DSM 18334</strain>
    </source>
</reference>
<accession>A0A098MAK9</accession>
<organism evidence="1 2">
    <name type="scientific">Paenibacillus wynnii</name>
    <dbReference type="NCBI Taxonomy" id="268407"/>
    <lineage>
        <taxon>Bacteria</taxon>
        <taxon>Bacillati</taxon>
        <taxon>Bacillota</taxon>
        <taxon>Bacilli</taxon>
        <taxon>Bacillales</taxon>
        <taxon>Paenibacillaceae</taxon>
        <taxon>Paenibacillus</taxon>
    </lineage>
</organism>
<dbReference type="AlphaFoldDB" id="A0A098MAK9"/>
<reference evidence="1 2" key="1">
    <citation type="submission" date="2014-08" db="EMBL/GenBank/DDBJ databases">
        <authorList>
            <person name="den Bakker H.C."/>
        </authorList>
    </citation>
    <scope>NUCLEOTIDE SEQUENCE [LARGE SCALE GENOMIC DNA]</scope>
    <source>
        <strain evidence="1 2">DSM 18334</strain>
    </source>
</reference>
<evidence type="ECO:0000313" key="2">
    <source>
        <dbReference type="Proteomes" id="UP000029734"/>
    </source>
</evidence>